<dbReference type="STRING" id="6313.A0A0K0DKX1"/>
<evidence type="ECO:0000313" key="3">
    <source>
        <dbReference type="WBParaSite" id="ACAC_0001219001-mRNA-1"/>
    </source>
</evidence>
<evidence type="ECO:0000313" key="2">
    <source>
        <dbReference type="Proteomes" id="UP000035642"/>
    </source>
</evidence>
<feature type="region of interest" description="Disordered" evidence="1">
    <location>
        <begin position="1"/>
        <end position="29"/>
    </location>
</feature>
<proteinExistence type="predicted"/>
<feature type="compositionally biased region" description="Low complexity" evidence="1">
    <location>
        <begin position="16"/>
        <end position="27"/>
    </location>
</feature>
<dbReference type="AlphaFoldDB" id="A0A0K0DKX1"/>
<accession>A0A0K0DKX1</accession>
<name>A0A0K0DKX1_ANGCA</name>
<reference evidence="2" key="1">
    <citation type="submission" date="2012-09" db="EMBL/GenBank/DDBJ databases">
        <authorList>
            <person name="Martin A.A."/>
        </authorList>
    </citation>
    <scope>NUCLEOTIDE SEQUENCE</scope>
</reference>
<dbReference type="Proteomes" id="UP000035642">
    <property type="component" value="Unassembled WGS sequence"/>
</dbReference>
<protein>
    <submittedName>
        <fullName evidence="3">TAZ-type domain-containing protein</fullName>
    </submittedName>
</protein>
<sequence length="224" mass="24380">MVKTELQGNARDYHDSTSGSPSSSLSSRDMKDTLGVDLSFCMPFAGNVHPALHSPTNSNGCSFGQMFSPGSITEYHSPLPPVSQFSHQMPLLQQELPNQRRHTQQIVSHANLHHASSSVTTYTVGTPDSFTFFDAHEAHTPPPPTSHRSTPANGMLAENMINGYGKHVAMWNCASGYSRKKHVSCQPCPAFMRICQRHCGTIDVVACFGHLGHPHSSLRTAVAN</sequence>
<reference evidence="3" key="2">
    <citation type="submission" date="2017-02" db="UniProtKB">
        <authorList>
            <consortium name="WormBaseParasite"/>
        </authorList>
    </citation>
    <scope>IDENTIFICATION</scope>
</reference>
<keyword evidence="2" id="KW-1185">Reference proteome</keyword>
<evidence type="ECO:0000256" key="1">
    <source>
        <dbReference type="SAM" id="MobiDB-lite"/>
    </source>
</evidence>
<organism evidence="2 3">
    <name type="scientific">Angiostrongylus cantonensis</name>
    <name type="common">Rat lungworm</name>
    <dbReference type="NCBI Taxonomy" id="6313"/>
    <lineage>
        <taxon>Eukaryota</taxon>
        <taxon>Metazoa</taxon>
        <taxon>Ecdysozoa</taxon>
        <taxon>Nematoda</taxon>
        <taxon>Chromadorea</taxon>
        <taxon>Rhabditida</taxon>
        <taxon>Rhabditina</taxon>
        <taxon>Rhabditomorpha</taxon>
        <taxon>Strongyloidea</taxon>
        <taxon>Metastrongylidae</taxon>
        <taxon>Angiostrongylus</taxon>
    </lineage>
</organism>
<dbReference type="WBParaSite" id="ACAC_0001219001-mRNA-1">
    <property type="protein sequence ID" value="ACAC_0001219001-mRNA-1"/>
    <property type="gene ID" value="ACAC_0001219001"/>
</dbReference>